<gene>
    <name evidence="1" type="ORF">CEXT_387571</name>
</gene>
<dbReference type="AlphaFoldDB" id="A0AAV4TYP9"/>
<reference evidence="1 2" key="1">
    <citation type="submission" date="2021-06" db="EMBL/GenBank/DDBJ databases">
        <title>Caerostris extrusa draft genome.</title>
        <authorList>
            <person name="Kono N."/>
            <person name="Arakawa K."/>
        </authorList>
    </citation>
    <scope>NUCLEOTIDE SEQUENCE [LARGE SCALE GENOMIC DNA]</scope>
</reference>
<protein>
    <submittedName>
        <fullName evidence="1">Uncharacterized protein</fullName>
    </submittedName>
</protein>
<keyword evidence="2" id="KW-1185">Reference proteome</keyword>
<dbReference type="EMBL" id="BPLR01011858">
    <property type="protein sequence ID" value="GIY49623.1"/>
    <property type="molecule type" value="Genomic_DNA"/>
</dbReference>
<sequence>MSENSDCSRALNWFESQIVIAYVQKFEISENGDCSRAHNWIRISDSNCIRPESRNFWKTATAVEPINGFESEIVIACVQNLVSI</sequence>
<evidence type="ECO:0000313" key="1">
    <source>
        <dbReference type="EMBL" id="GIY49623.1"/>
    </source>
</evidence>
<dbReference type="Proteomes" id="UP001054945">
    <property type="component" value="Unassembled WGS sequence"/>
</dbReference>
<evidence type="ECO:0000313" key="2">
    <source>
        <dbReference type="Proteomes" id="UP001054945"/>
    </source>
</evidence>
<comment type="caution">
    <text evidence="1">The sequence shown here is derived from an EMBL/GenBank/DDBJ whole genome shotgun (WGS) entry which is preliminary data.</text>
</comment>
<name>A0AAV4TYP9_CAEEX</name>
<proteinExistence type="predicted"/>
<organism evidence="1 2">
    <name type="scientific">Caerostris extrusa</name>
    <name type="common">Bark spider</name>
    <name type="synonym">Caerostris bankana</name>
    <dbReference type="NCBI Taxonomy" id="172846"/>
    <lineage>
        <taxon>Eukaryota</taxon>
        <taxon>Metazoa</taxon>
        <taxon>Ecdysozoa</taxon>
        <taxon>Arthropoda</taxon>
        <taxon>Chelicerata</taxon>
        <taxon>Arachnida</taxon>
        <taxon>Araneae</taxon>
        <taxon>Araneomorphae</taxon>
        <taxon>Entelegynae</taxon>
        <taxon>Araneoidea</taxon>
        <taxon>Araneidae</taxon>
        <taxon>Caerostris</taxon>
    </lineage>
</organism>
<accession>A0AAV4TYP9</accession>